<protein>
    <recommendedName>
        <fullName evidence="2">3-hydroxyisobutyryl-CoA hydrolase</fullName>
        <ecNumber evidence="2">3.1.2.4</ecNumber>
    </recommendedName>
</protein>
<evidence type="ECO:0000256" key="3">
    <source>
        <dbReference type="ARBA" id="ARBA00022801"/>
    </source>
</evidence>
<dbReference type="SUPFAM" id="SSF52096">
    <property type="entry name" value="ClpP/crotonase"/>
    <property type="match status" value="1"/>
</dbReference>
<dbReference type="InterPro" id="IPR032259">
    <property type="entry name" value="HIBYL-CoA-H"/>
</dbReference>
<dbReference type="PROSITE" id="PS00166">
    <property type="entry name" value="ENOYL_COA_HYDRATASE"/>
    <property type="match status" value="1"/>
</dbReference>
<sequence>HTMTNLQQSIPLTEVPNDSAAALVQEYPNGLCEIQLNRPKKLNAFNDDMCNILSENIVAWEKSEKSKAILVKGNGKAFCAGGDIKALLDLEDAGRHPESAAIFYRHCRLQHLIGSLKTPYIALMDGITMGAGVGLVMNAPFRIATENTLYSMPENSIGHFNDASASFWMPRFDGQMGRYLGVTSSRLRGVDAFYAGIATHYVPAKNLPELEDAIQNLAAKSDSRLALDAINTTIEYFSTDLDKDVPKFSLGGNGIYQAINRCYKHNTVEEIIAALEEEKIAIEWARQTIDQLNALSPTAMKTSLELFRRGKQLSLLECMALESKLASRTMAEREFSEGVRATVVTRQKPNWQPSSLKEVDLNELKRLYFDAPDNNPLKPFIDGGHFKEYQQGRYMLPSCSEILEVAKKTGTTVGTIKNLKEKYNGKKGVQAKIINILQ</sequence>
<dbReference type="Proteomes" id="UP000646827">
    <property type="component" value="Unassembled WGS sequence"/>
</dbReference>
<dbReference type="OrthoDB" id="1737613at2759"/>
<dbReference type="Gene3D" id="3.90.226.10">
    <property type="entry name" value="2-enoyl-CoA Hydratase, Chain A, domain 1"/>
    <property type="match status" value="1"/>
</dbReference>
<evidence type="ECO:0000259" key="4">
    <source>
        <dbReference type="Pfam" id="PF16113"/>
    </source>
</evidence>
<dbReference type="GO" id="GO:0005739">
    <property type="term" value="C:mitochondrion"/>
    <property type="evidence" value="ECO:0007669"/>
    <property type="project" value="TreeGrafter"/>
</dbReference>
<keyword evidence="6" id="KW-1185">Reference proteome</keyword>
<proteinExistence type="predicted"/>
<feature type="non-terminal residue" evidence="5">
    <location>
        <position position="1"/>
    </location>
</feature>
<dbReference type="EC" id="3.1.2.4" evidence="2"/>
<dbReference type="Pfam" id="PF16113">
    <property type="entry name" value="ECH_2"/>
    <property type="match status" value="1"/>
</dbReference>
<gene>
    <name evidence="5" type="ORF">INT45_003668</name>
</gene>
<dbReference type="AlphaFoldDB" id="A0A8H7VML2"/>
<dbReference type="PANTHER" id="PTHR43176:SF3">
    <property type="entry name" value="3-HYDROXYISOBUTYRYL-COA HYDROLASE, MITOCHONDRIAL"/>
    <property type="match status" value="1"/>
</dbReference>
<dbReference type="EMBL" id="JAEPRB010000093">
    <property type="protein sequence ID" value="KAG2222023.1"/>
    <property type="molecule type" value="Genomic_DNA"/>
</dbReference>
<dbReference type="GO" id="GO:0003860">
    <property type="term" value="F:3-hydroxyisobutyryl-CoA hydrolase activity"/>
    <property type="evidence" value="ECO:0007669"/>
    <property type="project" value="UniProtKB-EC"/>
</dbReference>
<evidence type="ECO:0000256" key="2">
    <source>
        <dbReference type="ARBA" id="ARBA00011915"/>
    </source>
</evidence>
<dbReference type="CDD" id="cd06558">
    <property type="entry name" value="crotonase-like"/>
    <property type="match status" value="1"/>
</dbReference>
<dbReference type="InterPro" id="IPR018376">
    <property type="entry name" value="Enoyl-CoA_hyd/isom_CS"/>
</dbReference>
<comment type="caution">
    <text evidence="5">The sequence shown here is derived from an EMBL/GenBank/DDBJ whole genome shotgun (WGS) entry which is preliminary data.</text>
</comment>
<dbReference type="NCBIfam" id="NF004127">
    <property type="entry name" value="PRK05617.1"/>
    <property type="match status" value="1"/>
</dbReference>
<dbReference type="GO" id="GO:0006574">
    <property type="term" value="P:L-valine catabolic process"/>
    <property type="evidence" value="ECO:0007669"/>
    <property type="project" value="TreeGrafter"/>
</dbReference>
<dbReference type="InterPro" id="IPR045004">
    <property type="entry name" value="ECH_dom"/>
</dbReference>
<organism evidence="5 6">
    <name type="scientific">Circinella minor</name>
    <dbReference type="NCBI Taxonomy" id="1195481"/>
    <lineage>
        <taxon>Eukaryota</taxon>
        <taxon>Fungi</taxon>
        <taxon>Fungi incertae sedis</taxon>
        <taxon>Mucoromycota</taxon>
        <taxon>Mucoromycotina</taxon>
        <taxon>Mucoromycetes</taxon>
        <taxon>Mucorales</taxon>
        <taxon>Lichtheimiaceae</taxon>
        <taxon>Circinella</taxon>
    </lineage>
</organism>
<dbReference type="PANTHER" id="PTHR43176">
    <property type="entry name" value="3-HYDROXYISOBUTYRYL-COA HYDROLASE-RELATED"/>
    <property type="match status" value="1"/>
</dbReference>
<keyword evidence="3" id="KW-0378">Hydrolase</keyword>
<dbReference type="InterPro" id="IPR029045">
    <property type="entry name" value="ClpP/crotonase-like_dom_sf"/>
</dbReference>
<feature type="domain" description="Enoyl-CoA hydratase/isomerase" evidence="4">
    <location>
        <begin position="33"/>
        <end position="366"/>
    </location>
</feature>
<evidence type="ECO:0000256" key="1">
    <source>
        <dbReference type="ARBA" id="ARBA00001709"/>
    </source>
</evidence>
<comment type="catalytic activity">
    <reaction evidence="1">
        <text>3-hydroxy-2-methylpropanoyl-CoA + H2O = 3-hydroxy-2-methylpropanoate + CoA + H(+)</text>
        <dbReference type="Rhea" id="RHEA:20888"/>
        <dbReference type="ChEBI" id="CHEBI:11805"/>
        <dbReference type="ChEBI" id="CHEBI:15377"/>
        <dbReference type="ChEBI" id="CHEBI:15378"/>
        <dbReference type="ChEBI" id="CHEBI:57287"/>
        <dbReference type="ChEBI" id="CHEBI:57340"/>
        <dbReference type="EC" id="3.1.2.4"/>
    </reaction>
</comment>
<evidence type="ECO:0000313" key="6">
    <source>
        <dbReference type="Proteomes" id="UP000646827"/>
    </source>
</evidence>
<name>A0A8H7VML2_9FUNG</name>
<accession>A0A8H7VML2</accession>
<evidence type="ECO:0000313" key="5">
    <source>
        <dbReference type="EMBL" id="KAG2222023.1"/>
    </source>
</evidence>
<reference evidence="5 6" key="1">
    <citation type="submission" date="2020-12" db="EMBL/GenBank/DDBJ databases">
        <title>Metabolic potential, ecology and presence of endohyphal bacteria is reflected in genomic diversity of Mucoromycotina.</title>
        <authorList>
            <person name="Muszewska A."/>
            <person name="Okrasinska A."/>
            <person name="Steczkiewicz K."/>
            <person name="Drgas O."/>
            <person name="Orlowska M."/>
            <person name="Perlinska-Lenart U."/>
            <person name="Aleksandrzak-Piekarczyk T."/>
            <person name="Szatraj K."/>
            <person name="Zielenkiewicz U."/>
            <person name="Pilsyk S."/>
            <person name="Malc E."/>
            <person name="Mieczkowski P."/>
            <person name="Kruszewska J.S."/>
            <person name="Biernat P."/>
            <person name="Pawlowska J."/>
        </authorList>
    </citation>
    <scope>NUCLEOTIDE SEQUENCE [LARGE SCALE GENOMIC DNA]</scope>
    <source>
        <strain evidence="5 6">CBS 142.35</strain>
    </source>
</reference>